<comment type="similarity">
    <text evidence="1">Belongs to the histidine acid phosphatase family.</text>
</comment>
<dbReference type="SUPFAM" id="SSF53254">
    <property type="entry name" value="Phosphoglycerate mutase-like"/>
    <property type="match status" value="1"/>
</dbReference>
<keyword evidence="3" id="KW-1133">Transmembrane helix</keyword>
<evidence type="ECO:0000256" key="1">
    <source>
        <dbReference type="ARBA" id="ARBA00005375"/>
    </source>
</evidence>
<dbReference type="Gene3D" id="3.40.50.1240">
    <property type="entry name" value="Phosphoglycerate mutase-like"/>
    <property type="match status" value="1"/>
</dbReference>
<dbReference type="InterPro" id="IPR000560">
    <property type="entry name" value="His_Pase_clade-2"/>
</dbReference>
<keyword evidence="6" id="KW-1185">Reference proteome</keyword>
<feature type="signal peptide" evidence="4">
    <location>
        <begin position="1"/>
        <end position="20"/>
    </location>
</feature>
<keyword evidence="4" id="KW-0732">Signal</keyword>
<dbReference type="GeneID" id="28896482"/>
<keyword evidence="3" id="KW-0812">Transmembrane</keyword>
<evidence type="ECO:0000256" key="2">
    <source>
        <dbReference type="SAM" id="MobiDB-lite"/>
    </source>
</evidence>
<dbReference type="OrthoDB" id="258392at2759"/>
<dbReference type="OMA" id="STQEWCL"/>
<evidence type="ECO:0000256" key="3">
    <source>
        <dbReference type="SAM" id="Phobius"/>
    </source>
</evidence>
<reference evidence="5 6" key="1">
    <citation type="journal article" date="2016" name="Fungal Biol.">
        <title>The genome of Xylona heveae provides a window into fungal endophytism.</title>
        <authorList>
            <person name="Gazis R."/>
            <person name="Kuo A."/>
            <person name="Riley R."/>
            <person name="LaButti K."/>
            <person name="Lipzen A."/>
            <person name="Lin J."/>
            <person name="Amirebrahimi M."/>
            <person name="Hesse C.N."/>
            <person name="Spatafora J.W."/>
            <person name="Henrissat B."/>
            <person name="Hainaut M."/>
            <person name="Grigoriev I.V."/>
            <person name="Hibbett D.S."/>
        </authorList>
    </citation>
    <scope>NUCLEOTIDE SEQUENCE [LARGE SCALE GENOMIC DNA]</scope>
    <source>
        <strain evidence="5 6">TC161</strain>
    </source>
</reference>
<gene>
    <name evidence="5" type="ORF">L228DRAFT_241702</name>
</gene>
<dbReference type="STRING" id="1328760.A0A164ZT88"/>
<name>A0A164ZT88_XYLHT</name>
<feature type="transmembrane region" description="Helical" evidence="3">
    <location>
        <begin position="458"/>
        <end position="484"/>
    </location>
</feature>
<dbReference type="CDD" id="cd07061">
    <property type="entry name" value="HP_HAP_like"/>
    <property type="match status" value="1"/>
</dbReference>
<feature type="region of interest" description="Disordered" evidence="2">
    <location>
        <begin position="526"/>
        <end position="606"/>
    </location>
</feature>
<keyword evidence="3" id="KW-0472">Membrane</keyword>
<sequence>MWFSTVSALVALVFLRGVKTQDSYKERVHASVIFTRHGERTPIALSNSLTLTPLGAQQMYQAGSVFRNRYVVNDPSSPLNAIIGPDLISGISTSLNNDDLYILSTDDEYVAASAQAFVQGLYPPTGDFNGSSINPFTESILANGTWIDSPLGGYQYPLIQTTSSLDPNSIWVQGDEDCTAYTLSGAAYYATSEFYDTAAATNTFYENLGATILDGVFQNESIGYYNAYPIYEYANYGYQHNMTIRSILLMDSDLQDLRNLASQLEFAQNGNLTADGGIRAMAGRTLASKALGLLANNIETGGTENKLNVMFGGFEPFLAFFALAQLPMVSGNFYGLPEYASSMVFELFSIDIPASNNQTYPQTDDLMVRFLFRNGTDENADMISYPLFGRGRSETDMSWSDFSTEMEAIALSDIAQWCNVCEAWTLFCMAYTSDNSTSCLGGNDDDDDDKDSNVTPQVAGVIGAAVTLGVGMIAFAIAMLLFGVRFHRNNGRRRSSGFGGFKGPEKMDSDADLTIVKNAAGVAVEPRTHERVGSWELSDSPTAAGGAGNAAAAGAGGQAPPRPERSWSQISGLQRNGQRHARLDDHDEDDIGVDPYTKPVRIDDRV</sequence>
<proteinExistence type="inferred from homology"/>
<accession>A0A164ZT88</accession>
<evidence type="ECO:0000313" key="6">
    <source>
        <dbReference type="Proteomes" id="UP000076632"/>
    </source>
</evidence>
<feature type="chain" id="PRO_5007854986" evidence="4">
    <location>
        <begin position="21"/>
        <end position="606"/>
    </location>
</feature>
<dbReference type="EMBL" id="KV407466">
    <property type="protein sequence ID" value="KZF19482.1"/>
    <property type="molecule type" value="Genomic_DNA"/>
</dbReference>
<dbReference type="InParanoid" id="A0A164ZT88"/>
<feature type="compositionally biased region" description="Polar residues" evidence="2">
    <location>
        <begin position="566"/>
        <end position="576"/>
    </location>
</feature>
<organism evidence="5 6">
    <name type="scientific">Xylona heveae (strain CBS 132557 / TC161)</name>
    <dbReference type="NCBI Taxonomy" id="1328760"/>
    <lineage>
        <taxon>Eukaryota</taxon>
        <taxon>Fungi</taxon>
        <taxon>Dikarya</taxon>
        <taxon>Ascomycota</taxon>
        <taxon>Pezizomycotina</taxon>
        <taxon>Xylonomycetes</taxon>
        <taxon>Xylonales</taxon>
        <taxon>Xylonaceae</taxon>
        <taxon>Xylona</taxon>
    </lineage>
</organism>
<dbReference type="Pfam" id="PF00328">
    <property type="entry name" value="His_Phos_2"/>
    <property type="match status" value="1"/>
</dbReference>
<dbReference type="GO" id="GO:0016791">
    <property type="term" value="F:phosphatase activity"/>
    <property type="evidence" value="ECO:0007669"/>
    <property type="project" value="TreeGrafter"/>
</dbReference>
<dbReference type="PANTHER" id="PTHR11567">
    <property type="entry name" value="ACID PHOSPHATASE-RELATED"/>
    <property type="match status" value="1"/>
</dbReference>
<dbReference type="PANTHER" id="PTHR11567:SF127">
    <property type="entry name" value="HISTIDINE ACID PHOSPHATASE"/>
    <property type="match status" value="1"/>
</dbReference>
<dbReference type="InterPro" id="IPR029033">
    <property type="entry name" value="His_PPase_superfam"/>
</dbReference>
<dbReference type="InterPro" id="IPR050645">
    <property type="entry name" value="Histidine_acid_phosphatase"/>
</dbReference>
<dbReference type="Proteomes" id="UP000076632">
    <property type="component" value="Unassembled WGS sequence"/>
</dbReference>
<dbReference type="RefSeq" id="XP_018185037.1">
    <property type="nucleotide sequence ID" value="XM_018331345.1"/>
</dbReference>
<dbReference type="AlphaFoldDB" id="A0A164ZT88"/>
<protein>
    <submittedName>
        <fullName evidence="5">Phosphoglycerate mutase-like protein</fullName>
    </submittedName>
</protein>
<evidence type="ECO:0000313" key="5">
    <source>
        <dbReference type="EMBL" id="KZF19482.1"/>
    </source>
</evidence>
<evidence type="ECO:0000256" key="4">
    <source>
        <dbReference type="SAM" id="SignalP"/>
    </source>
</evidence>